<dbReference type="Gene3D" id="2.40.10.10">
    <property type="entry name" value="Trypsin-like serine proteases"/>
    <property type="match status" value="1"/>
</dbReference>
<dbReference type="RefSeq" id="WP_080462864.1">
    <property type="nucleotide sequence ID" value="NZ_BMNJ01000001.1"/>
</dbReference>
<gene>
    <name evidence="5" type="ORF">GCM10011612_00590</name>
</gene>
<dbReference type="Pfam" id="PF00089">
    <property type="entry name" value="Trypsin"/>
    <property type="match status" value="1"/>
</dbReference>
<dbReference type="Proteomes" id="UP000614239">
    <property type="component" value="Unassembled WGS sequence"/>
</dbReference>
<feature type="transmembrane region" description="Helical" evidence="2">
    <location>
        <begin position="261"/>
        <end position="281"/>
    </location>
</feature>
<dbReference type="GO" id="GO:0004252">
    <property type="term" value="F:serine-type endopeptidase activity"/>
    <property type="evidence" value="ECO:0007669"/>
    <property type="project" value="InterPro"/>
</dbReference>
<evidence type="ECO:0000313" key="6">
    <source>
        <dbReference type="Proteomes" id="UP000614239"/>
    </source>
</evidence>
<dbReference type="KEGG" id="actp:B6G06_00665"/>
<accession>A0A8H9LHV9</accession>
<feature type="signal peptide" evidence="3">
    <location>
        <begin position="1"/>
        <end position="29"/>
    </location>
</feature>
<keyword evidence="2" id="KW-0472">Membrane</keyword>
<dbReference type="InterPro" id="IPR001254">
    <property type="entry name" value="Trypsin_dom"/>
</dbReference>
<keyword evidence="1" id="KW-1015">Disulfide bond</keyword>
<keyword evidence="3" id="KW-0732">Signal</keyword>
<evidence type="ECO:0000256" key="1">
    <source>
        <dbReference type="ARBA" id="ARBA00023157"/>
    </source>
</evidence>
<dbReference type="InterPro" id="IPR043504">
    <property type="entry name" value="Peptidase_S1_PA_chymotrypsin"/>
</dbReference>
<sequence length="298" mass="30551">MKILRPIRAVVATSAIALTILLPATAAQALESSTFAEENDESNAVVSEELGTGSEAGGCTGAAIAPHWVLTARHCVDTYPNPAGSVRLGQGSNQRTVAIDRWEVAPAGDFALLHTVEDMGLSSYPTLASKTPDSGEGTMYGWSEDGSGGQTRLPTARGKIEGFSEISLYEGAPSIQVTAQDGAKTQAGDSGAPLFVNGELVGVLSASLDTEGDDTRSSNAAYAQVAEQREWIMGVVDGSNKGSGGARSDDAVSGSDGLSPLWIGGGAVALVAAGAGTYFVMRRRPDAQESEGGDRGEQ</sequence>
<feature type="domain" description="Peptidase S1" evidence="4">
    <location>
        <begin position="59"/>
        <end position="237"/>
    </location>
</feature>
<dbReference type="OrthoDB" id="9815928at2"/>
<evidence type="ECO:0000259" key="4">
    <source>
        <dbReference type="PROSITE" id="PS50240"/>
    </source>
</evidence>
<evidence type="ECO:0000256" key="2">
    <source>
        <dbReference type="SAM" id="Phobius"/>
    </source>
</evidence>
<dbReference type="PANTHER" id="PTHR24276">
    <property type="entry name" value="POLYSERASE-RELATED"/>
    <property type="match status" value="1"/>
</dbReference>
<dbReference type="PROSITE" id="PS50240">
    <property type="entry name" value="TRYPSIN_DOM"/>
    <property type="match status" value="1"/>
</dbReference>
<dbReference type="AlphaFoldDB" id="A0A8H9LHV9"/>
<proteinExistence type="predicted"/>
<evidence type="ECO:0000256" key="3">
    <source>
        <dbReference type="SAM" id="SignalP"/>
    </source>
</evidence>
<keyword evidence="6" id="KW-1185">Reference proteome</keyword>
<dbReference type="PANTHER" id="PTHR24276:SF98">
    <property type="entry name" value="FI18310P1-RELATED"/>
    <property type="match status" value="1"/>
</dbReference>
<dbReference type="SUPFAM" id="SSF50494">
    <property type="entry name" value="Trypsin-like serine proteases"/>
    <property type="match status" value="1"/>
</dbReference>
<dbReference type="SMART" id="SM00020">
    <property type="entry name" value="Tryp_SPc"/>
    <property type="match status" value="1"/>
</dbReference>
<organism evidence="5 6">
    <name type="scientific">Actinomyces gaoshouyii</name>
    <dbReference type="NCBI Taxonomy" id="1960083"/>
    <lineage>
        <taxon>Bacteria</taxon>
        <taxon>Bacillati</taxon>
        <taxon>Actinomycetota</taxon>
        <taxon>Actinomycetes</taxon>
        <taxon>Actinomycetales</taxon>
        <taxon>Actinomycetaceae</taxon>
        <taxon>Actinomyces</taxon>
    </lineage>
</organism>
<feature type="chain" id="PRO_5034054078" description="Peptidase S1 domain-containing protein" evidence="3">
    <location>
        <begin position="30"/>
        <end position="298"/>
    </location>
</feature>
<keyword evidence="2" id="KW-1133">Transmembrane helix</keyword>
<reference evidence="5" key="2">
    <citation type="submission" date="2020-09" db="EMBL/GenBank/DDBJ databases">
        <authorList>
            <person name="Sun Q."/>
            <person name="Zhou Y."/>
        </authorList>
    </citation>
    <scope>NUCLEOTIDE SEQUENCE</scope>
    <source>
        <strain evidence="5">CGMCC 4.7372</strain>
    </source>
</reference>
<protein>
    <recommendedName>
        <fullName evidence="4">Peptidase S1 domain-containing protein</fullName>
    </recommendedName>
</protein>
<reference evidence="5" key="1">
    <citation type="journal article" date="2014" name="Int. J. Syst. Evol. Microbiol.">
        <title>Complete genome sequence of Corynebacterium casei LMG S-19264T (=DSM 44701T), isolated from a smear-ripened cheese.</title>
        <authorList>
            <consortium name="US DOE Joint Genome Institute (JGI-PGF)"/>
            <person name="Walter F."/>
            <person name="Albersmeier A."/>
            <person name="Kalinowski J."/>
            <person name="Ruckert C."/>
        </authorList>
    </citation>
    <scope>NUCLEOTIDE SEQUENCE</scope>
    <source>
        <strain evidence="5">CGMCC 4.7372</strain>
    </source>
</reference>
<comment type="caution">
    <text evidence="5">The sequence shown here is derived from an EMBL/GenBank/DDBJ whole genome shotgun (WGS) entry which is preliminary data.</text>
</comment>
<dbReference type="InterPro" id="IPR009003">
    <property type="entry name" value="Peptidase_S1_PA"/>
</dbReference>
<keyword evidence="2" id="KW-0812">Transmembrane</keyword>
<name>A0A8H9LHV9_9ACTO</name>
<evidence type="ECO:0000313" key="5">
    <source>
        <dbReference type="EMBL" id="GGO94656.1"/>
    </source>
</evidence>
<dbReference type="GO" id="GO:0006508">
    <property type="term" value="P:proteolysis"/>
    <property type="evidence" value="ECO:0007669"/>
    <property type="project" value="InterPro"/>
</dbReference>
<dbReference type="InterPro" id="IPR050430">
    <property type="entry name" value="Peptidase_S1"/>
</dbReference>
<dbReference type="EMBL" id="BMNJ01000001">
    <property type="protein sequence ID" value="GGO94656.1"/>
    <property type="molecule type" value="Genomic_DNA"/>
</dbReference>